<reference evidence="2" key="1">
    <citation type="submission" date="2020-06" db="EMBL/GenBank/DDBJ databases">
        <authorList>
            <person name="Li T."/>
            <person name="Hu X."/>
            <person name="Zhang T."/>
            <person name="Song X."/>
            <person name="Zhang H."/>
            <person name="Dai N."/>
            <person name="Sheng W."/>
            <person name="Hou X."/>
            <person name="Wei L."/>
        </authorList>
    </citation>
    <scope>NUCLEOTIDE SEQUENCE</scope>
    <source>
        <strain evidence="2">KEN1</strain>
        <tissue evidence="2">Leaf</tissue>
    </source>
</reference>
<accession>A0AAW2XL18</accession>
<dbReference type="InterPro" id="IPR001584">
    <property type="entry name" value="Integrase_cat-core"/>
</dbReference>
<proteinExistence type="predicted"/>
<name>A0AAW2XL18_9LAMI</name>
<comment type="caution">
    <text evidence="2">The sequence shown here is derived from an EMBL/GenBank/DDBJ whole genome shotgun (WGS) entry which is preliminary data.</text>
</comment>
<reference evidence="2" key="2">
    <citation type="journal article" date="2024" name="Plant">
        <title>Genomic evolution and insights into agronomic trait innovations of Sesamum species.</title>
        <authorList>
            <person name="Miao H."/>
            <person name="Wang L."/>
            <person name="Qu L."/>
            <person name="Liu H."/>
            <person name="Sun Y."/>
            <person name="Le M."/>
            <person name="Wang Q."/>
            <person name="Wei S."/>
            <person name="Zheng Y."/>
            <person name="Lin W."/>
            <person name="Duan Y."/>
            <person name="Cao H."/>
            <person name="Xiong S."/>
            <person name="Wang X."/>
            <person name="Wei L."/>
            <person name="Li C."/>
            <person name="Ma Q."/>
            <person name="Ju M."/>
            <person name="Zhao R."/>
            <person name="Li G."/>
            <person name="Mu C."/>
            <person name="Tian Q."/>
            <person name="Mei H."/>
            <person name="Zhang T."/>
            <person name="Gao T."/>
            <person name="Zhang H."/>
        </authorList>
    </citation>
    <scope>NUCLEOTIDE SEQUENCE</scope>
    <source>
        <strain evidence="2">KEN1</strain>
    </source>
</reference>
<dbReference type="PANTHER" id="PTHR47266">
    <property type="entry name" value="ENDONUCLEASE-RELATED"/>
    <property type="match status" value="1"/>
</dbReference>
<protein>
    <recommendedName>
        <fullName evidence="1">Integrase catalytic domain-containing protein</fullName>
    </recommendedName>
</protein>
<dbReference type="InterPro" id="IPR036397">
    <property type="entry name" value="RNaseH_sf"/>
</dbReference>
<dbReference type="Gene3D" id="3.30.420.10">
    <property type="entry name" value="Ribonuclease H-like superfamily/Ribonuclease H"/>
    <property type="match status" value="1"/>
</dbReference>
<dbReference type="InterPro" id="IPR012337">
    <property type="entry name" value="RNaseH-like_sf"/>
</dbReference>
<dbReference type="GO" id="GO:0015074">
    <property type="term" value="P:DNA integration"/>
    <property type="evidence" value="ECO:0007669"/>
    <property type="project" value="InterPro"/>
</dbReference>
<gene>
    <name evidence="2" type="ORF">Slati_1268700</name>
</gene>
<evidence type="ECO:0000313" key="2">
    <source>
        <dbReference type="EMBL" id="KAL0452906.1"/>
    </source>
</evidence>
<sequence>MEEDVEAYVRTCLVCQLDKVERKKEAGLLHPLPTPEGPWQSVSMDFITGFPKGYQVYRIILDGYVQYVGNGAEVFHRQPSQTDGQTERVNALVEDYLRHYVMASQRNWVDLLDLAQFSYNLQKSSTTGMSPFELVYREQPMMSHEVPVQKSDGKCPAAYRFARSKQKLLDEAKDSLTKAQHRMKKVC</sequence>
<dbReference type="AlphaFoldDB" id="A0AAW2XL18"/>
<evidence type="ECO:0000259" key="1">
    <source>
        <dbReference type="PROSITE" id="PS50994"/>
    </source>
</evidence>
<dbReference type="GO" id="GO:0003676">
    <property type="term" value="F:nucleic acid binding"/>
    <property type="evidence" value="ECO:0007669"/>
    <property type="project" value="InterPro"/>
</dbReference>
<dbReference type="EMBL" id="JACGWN010000004">
    <property type="protein sequence ID" value="KAL0452906.1"/>
    <property type="molecule type" value="Genomic_DNA"/>
</dbReference>
<organism evidence="2">
    <name type="scientific">Sesamum latifolium</name>
    <dbReference type="NCBI Taxonomy" id="2727402"/>
    <lineage>
        <taxon>Eukaryota</taxon>
        <taxon>Viridiplantae</taxon>
        <taxon>Streptophyta</taxon>
        <taxon>Embryophyta</taxon>
        <taxon>Tracheophyta</taxon>
        <taxon>Spermatophyta</taxon>
        <taxon>Magnoliopsida</taxon>
        <taxon>eudicotyledons</taxon>
        <taxon>Gunneridae</taxon>
        <taxon>Pentapetalae</taxon>
        <taxon>asterids</taxon>
        <taxon>lamiids</taxon>
        <taxon>Lamiales</taxon>
        <taxon>Pedaliaceae</taxon>
        <taxon>Sesamum</taxon>
    </lineage>
</organism>
<dbReference type="SUPFAM" id="SSF53098">
    <property type="entry name" value="Ribonuclease H-like"/>
    <property type="match status" value="1"/>
</dbReference>
<feature type="domain" description="Integrase catalytic" evidence="1">
    <location>
        <begin position="1"/>
        <end position="139"/>
    </location>
</feature>
<dbReference type="InterPro" id="IPR052160">
    <property type="entry name" value="Gypsy_RT_Integrase-like"/>
</dbReference>
<dbReference type="PROSITE" id="PS50994">
    <property type="entry name" value="INTEGRASE"/>
    <property type="match status" value="1"/>
</dbReference>